<dbReference type="InterPro" id="IPR036397">
    <property type="entry name" value="RNaseH_sf"/>
</dbReference>
<dbReference type="InterPro" id="IPR037431">
    <property type="entry name" value="REX4_DEDDh_dom"/>
</dbReference>
<comment type="similarity">
    <text evidence="2">Belongs to the REXO4 family.</text>
</comment>
<dbReference type="GeneID" id="114356388"/>
<keyword evidence="5" id="KW-0378">Hydrolase</keyword>
<protein>
    <recommendedName>
        <fullName evidence="3">RNA exonuclease 4</fullName>
    </recommendedName>
</protein>
<keyword evidence="7" id="KW-0539">Nucleus</keyword>
<dbReference type="EMBL" id="MK411588">
    <property type="protein sequence ID" value="QEE79882.1"/>
    <property type="molecule type" value="mRNA"/>
</dbReference>
<dbReference type="GO" id="GO:0008408">
    <property type="term" value="F:3'-5' exonuclease activity"/>
    <property type="evidence" value="ECO:0007669"/>
    <property type="project" value="InterPro"/>
</dbReference>
<evidence type="ECO:0000256" key="6">
    <source>
        <dbReference type="ARBA" id="ARBA00022839"/>
    </source>
</evidence>
<dbReference type="Gene3D" id="3.30.420.10">
    <property type="entry name" value="Ribonuclease H-like superfamily/Ribonuclease H"/>
    <property type="match status" value="1"/>
</dbReference>
<dbReference type="PANTHER" id="PTHR12801">
    <property type="entry name" value="RNA EXONUCLEASE REXO1 / RECO3 FAMILY MEMBER-RELATED"/>
    <property type="match status" value="1"/>
</dbReference>
<feature type="domain" description="Exonuclease" evidence="8">
    <location>
        <begin position="2"/>
        <end position="157"/>
    </location>
</feature>
<dbReference type="InterPro" id="IPR013520">
    <property type="entry name" value="Ribonucl_H"/>
</dbReference>
<dbReference type="InterPro" id="IPR047021">
    <property type="entry name" value="REXO1/3/4-like"/>
</dbReference>
<keyword evidence="4" id="KW-0540">Nuclease</keyword>
<dbReference type="RefSeq" id="XP_028165339.1">
    <property type="nucleotide sequence ID" value="XM_028309538.1"/>
</dbReference>
<evidence type="ECO:0000259" key="8">
    <source>
        <dbReference type="SMART" id="SM00479"/>
    </source>
</evidence>
<dbReference type="SMART" id="SM00479">
    <property type="entry name" value="EXOIII"/>
    <property type="match status" value="1"/>
</dbReference>
<evidence type="ECO:0000256" key="5">
    <source>
        <dbReference type="ARBA" id="ARBA00022801"/>
    </source>
</evidence>
<evidence type="ECO:0000313" key="9">
    <source>
        <dbReference type="EMBL" id="QEE79882.1"/>
    </source>
</evidence>
<organism evidence="9">
    <name type="scientific">Ostrinia furnacalis</name>
    <name type="common">Asian corn borer</name>
    <dbReference type="NCBI Taxonomy" id="93504"/>
    <lineage>
        <taxon>Eukaryota</taxon>
        <taxon>Metazoa</taxon>
        <taxon>Ecdysozoa</taxon>
        <taxon>Arthropoda</taxon>
        <taxon>Hexapoda</taxon>
        <taxon>Insecta</taxon>
        <taxon>Pterygota</taxon>
        <taxon>Neoptera</taxon>
        <taxon>Endopterygota</taxon>
        <taxon>Lepidoptera</taxon>
        <taxon>Glossata</taxon>
        <taxon>Ditrysia</taxon>
        <taxon>Pyraloidea</taxon>
        <taxon>Crambidae</taxon>
        <taxon>Pyraustinae</taxon>
        <taxon>Ostrinia</taxon>
    </lineage>
</organism>
<dbReference type="GO" id="GO:0003676">
    <property type="term" value="F:nucleic acid binding"/>
    <property type="evidence" value="ECO:0007669"/>
    <property type="project" value="InterPro"/>
</dbReference>
<evidence type="ECO:0000256" key="1">
    <source>
        <dbReference type="ARBA" id="ARBA00004123"/>
    </source>
</evidence>
<comment type="subcellular location">
    <subcellularLocation>
        <location evidence="1">Nucleus</location>
    </subcellularLocation>
</comment>
<reference evidence="9" key="1">
    <citation type="submission" date="2019-01" db="EMBL/GenBank/DDBJ databases">
        <authorList>
            <person name="Miao X."/>
            <person name="Hu S."/>
            <person name="Guan R."/>
            <person name="Li H."/>
        </authorList>
    </citation>
    <scope>NUCLEOTIDE SEQUENCE</scope>
</reference>
<dbReference type="GO" id="GO:0005634">
    <property type="term" value="C:nucleus"/>
    <property type="evidence" value="ECO:0007669"/>
    <property type="project" value="UniProtKB-SubCell"/>
</dbReference>
<evidence type="ECO:0000256" key="7">
    <source>
        <dbReference type="ARBA" id="ARBA00023242"/>
    </source>
</evidence>
<evidence type="ECO:0000256" key="4">
    <source>
        <dbReference type="ARBA" id="ARBA00022722"/>
    </source>
</evidence>
<dbReference type="AlphaFoldDB" id="A0A5B9G8F2"/>
<evidence type="ECO:0000256" key="2">
    <source>
        <dbReference type="ARBA" id="ARBA00010489"/>
    </source>
</evidence>
<dbReference type="GO" id="GO:0006364">
    <property type="term" value="P:rRNA processing"/>
    <property type="evidence" value="ECO:0007669"/>
    <property type="project" value="InterPro"/>
</dbReference>
<dbReference type="SUPFAM" id="SSF53098">
    <property type="entry name" value="Ribonuclease H-like"/>
    <property type="match status" value="1"/>
</dbReference>
<dbReference type="CDD" id="cd06144">
    <property type="entry name" value="REX4_like"/>
    <property type="match status" value="1"/>
</dbReference>
<dbReference type="OrthoDB" id="8191639at2759"/>
<dbReference type="PANTHER" id="PTHR12801:SF123">
    <property type="entry name" value="RNA EXONUCLEASE 4"/>
    <property type="match status" value="1"/>
</dbReference>
<proteinExistence type="evidence at transcript level"/>
<name>A0A5B9G8F2_OSTFU</name>
<dbReference type="Pfam" id="PF00929">
    <property type="entry name" value="RNase_T"/>
    <property type="match status" value="1"/>
</dbReference>
<evidence type="ECO:0000256" key="3">
    <source>
        <dbReference type="ARBA" id="ARBA00016937"/>
    </source>
</evidence>
<accession>A0A5B9G8F2</accession>
<dbReference type="InterPro" id="IPR012337">
    <property type="entry name" value="RNaseH-like_sf"/>
</dbReference>
<keyword evidence="6" id="KW-0269">Exonuclease</keyword>
<dbReference type="KEGG" id="ofu:114356388"/>
<sequence length="158" mass="17727">MRKLAIDCEMVASGNQHILAKVALVDENLRVILDTFVSPIATVTDYRYDLTGINPSDLRNAPSFSTVQTRVRNEISGCLLIGHSVADVDLKMLGLTHPSHNIRDVAQYPPFKKYNPYGEKPSLKVLAEKVLGERIQNGAHDPVEDARTCMKLYKTYNW</sequence>